<evidence type="ECO:0000256" key="2">
    <source>
        <dbReference type="ARBA" id="ARBA00023136"/>
    </source>
</evidence>
<feature type="domain" description="Outer membrane protein assembly factor BamE" evidence="5">
    <location>
        <begin position="33"/>
        <end position="107"/>
    </location>
</feature>
<feature type="signal peptide" evidence="4">
    <location>
        <begin position="1"/>
        <end position="23"/>
    </location>
</feature>
<dbReference type="GO" id="GO:0043165">
    <property type="term" value="P:Gram-negative-bacterium-type cell outer membrane assembly"/>
    <property type="evidence" value="ECO:0007669"/>
    <property type="project" value="TreeGrafter"/>
</dbReference>
<dbReference type="PROSITE" id="PS51257">
    <property type="entry name" value="PROKAR_LIPOPROTEIN"/>
    <property type="match status" value="1"/>
</dbReference>
<evidence type="ECO:0000313" key="7">
    <source>
        <dbReference type="Proteomes" id="UP000249066"/>
    </source>
</evidence>
<name>A0A2W5AAN2_9SPHN</name>
<dbReference type="Proteomes" id="UP000249066">
    <property type="component" value="Unassembled WGS sequence"/>
</dbReference>
<dbReference type="InterPro" id="IPR037873">
    <property type="entry name" value="BamE-like"/>
</dbReference>
<evidence type="ECO:0000256" key="4">
    <source>
        <dbReference type="SAM" id="SignalP"/>
    </source>
</evidence>
<dbReference type="InterPro" id="IPR007450">
    <property type="entry name" value="BamE_dom"/>
</dbReference>
<gene>
    <name evidence="6" type="ORF">DI623_02410</name>
</gene>
<organism evidence="6 7">
    <name type="scientific">Sphingomonas sanxanigenens</name>
    <dbReference type="NCBI Taxonomy" id="397260"/>
    <lineage>
        <taxon>Bacteria</taxon>
        <taxon>Pseudomonadati</taxon>
        <taxon>Pseudomonadota</taxon>
        <taxon>Alphaproteobacteria</taxon>
        <taxon>Sphingomonadales</taxon>
        <taxon>Sphingomonadaceae</taxon>
        <taxon>Sphingomonas</taxon>
    </lineage>
</organism>
<proteinExistence type="predicted"/>
<reference evidence="6 7" key="1">
    <citation type="submission" date="2017-08" db="EMBL/GenBank/DDBJ databases">
        <title>Infants hospitalized years apart are colonized by the same room-sourced microbial strains.</title>
        <authorList>
            <person name="Brooks B."/>
            <person name="Olm M.R."/>
            <person name="Firek B.A."/>
            <person name="Baker R."/>
            <person name="Thomas B.C."/>
            <person name="Morowitz M.J."/>
            <person name="Banfield J.F."/>
        </authorList>
    </citation>
    <scope>NUCLEOTIDE SEQUENCE [LARGE SCALE GENOMIC DNA]</scope>
    <source>
        <strain evidence="6">S2_018_000_R2_101</strain>
    </source>
</reference>
<keyword evidence="1 4" id="KW-0732">Signal</keyword>
<dbReference type="PANTHER" id="PTHR37482">
    <property type="entry name" value="OUTER MEMBRANE PROTEIN ASSEMBLY FACTOR BAME"/>
    <property type="match status" value="1"/>
</dbReference>
<comment type="caution">
    <text evidence="6">The sequence shown here is derived from an EMBL/GenBank/DDBJ whole genome shotgun (WGS) entry which is preliminary data.</text>
</comment>
<evidence type="ECO:0000256" key="1">
    <source>
        <dbReference type="ARBA" id="ARBA00022729"/>
    </source>
</evidence>
<keyword evidence="3" id="KW-0998">Cell outer membrane</keyword>
<dbReference type="Gene3D" id="3.30.1450.10">
    <property type="match status" value="1"/>
</dbReference>
<evidence type="ECO:0000259" key="5">
    <source>
        <dbReference type="Pfam" id="PF04355"/>
    </source>
</evidence>
<dbReference type="AlphaFoldDB" id="A0A2W5AAN2"/>
<evidence type="ECO:0000313" key="6">
    <source>
        <dbReference type="EMBL" id="PZO91650.1"/>
    </source>
</evidence>
<sequence length="162" mass="17326">MMVSTSRRTPALAALLLAAAALGGCTQVRGHQGYYFDPTLVATIAPGVDNKESVTKTLGHPSFRGEFTDNDWYYVSRETRQLAFSTPHPVEQQILHVSFDGAGNVATVDNMGMQLVSKIHPYGKVTPSLGRKRGFFEDLFGNIGQVGTIPGGSGGGRDGRTP</sequence>
<evidence type="ECO:0000256" key="3">
    <source>
        <dbReference type="ARBA" id="ARBA00023237"/>
    </source>
</evidence>
<accession>A0A2W5AAN2</accession>
<dbReference type="PANTHER" id="PTHR37482:SF1">
    <property type="entry name" value="OUTER MEMBRANE PROTEIN ASSEMBLY FACTOR BAME"/>
    <property type="match status" value="1"/>
</dbReference>
<dbReference type="GO" id="GO:0051205">
    <property type="term" value="P:protein insertion into membrane"/>
    <property type="evidence" value="ECO:0007669"/>
    <property type="project" value="TreeGrafter"/>
</dbReference>
<dbReference type="Pfam" id="PF04355">
    <property type="entry name" value="BamE"/>
    <property type="match status" value="1"/>
</dbReference>
<dbReference type="InterPro" id="IPR026592">
    <property type="entry name" value="BamE"/>
</dbReference>
<dbReference type="EMBL" id="QFNN01000006">
    <property type="protein sequence ID" value="PZO91650.1"/>
    <property type="molecule type" value="Genomic_DNA"/>
</dbReference>
<keyword evidence="2" id="KW-0472">Membrane</keyword>
<dbReference type="GO" id="GO:1990063">
    <property type="term" value="C:Bam protein complex"/>
    <property type="evidence" value="ECO:0007669"/>
    <property type="project" value="TreeGrafter"/>
</dbReference>
<protein>
    <submittedName>
        <fullName evidence="6">Outer membrane protein assembly factor BamE</fullName>
    </submittedName>
</protein>
<feature type="chain" id="PRO_5016017545" evidence="4">
    <location>
        <begin position="24"/>
        <end position="162"/>
    </location>
</feature>
<dbReference type="GO" id="GO:0030674">
    <property type="term" value="F:protein-macromolecule adaptor activity"/>
    <property type="evidence" value="ECO:0007669"/>
    <property type="project" value="TreeGrafter"/>
</dbReference>